<name>A0ABV3D6G4_STREX</name>
<proteinExistence type="predicted"/>
<evidence type="ECO:0000313" key="3">
    <source>
        <dbReference type="Proteomes" id="UP001551210"/>
    </source>
</evidence>
<reference evidence="2 3" key="1">
    <citation type="submission" date="2024-06" db="EMBL/GenBank/DDBJ databases">
        <title>The Natural Products Discovery Center: Release of the First 8490 Sequenced Strains for Exploring Actinobacteria Biosynthetic Diversity.</title>
        <authorList>
            <person name="Kalkreuter E."/>
            <person name="Kautsar S.A."/>
            <person name="Yang D."/>
            <person name="Bader C.D."/>
            <person name="Teijaro C.N."/>
            <person name="Fluegel L."/>
            <person name="Davis C.M."/>
            <person name="Simpson J.R."/>
            <person name="Lauterbach L."/>
            <person name="Steele A.D."/>
            <person name="Gui C."/>
            <person name="Meng S."/>
            <person name="Li G."/>
            <person name="Viehrig K."/>
            <person name="Ye F."/>
            <person name="Su P."/>
            <person name="Kiefer A.F."/>
            <person name="Nichols A."/>
            <person name="Cepeda A.J."/>
            <person name="Yan W."/>
            <person name="Fan B."/>
            <person name="Jiang Y."/>
            <person name="Adhikari A."/>
            <person name="Zheng C.-J."/>
            <person name="Schuster L."/>
            <person name="Cowan T.M."/>
            <person name="Smanski M.J."/>
            <person name="Chevrette M.G."/>
            <person name="De Carvalho L.P.S."/>
            <person name="Shen B."/>
        </authorList>
    </citation>
    <scope>NUCLEOTIDE SEQUENCE [LARGE SCALE GENOMIC DNA]</scope>
    <source>
        <strain evidence="2 3">NPDC045705</strain>
    </source>
</reference>
<comment type="caution">
    <text evidence="2">The sequence shown here is derived from an EMBL/GenBank/DDBJ whole genome shotgun (WGS) entry which is preliminary data.</text>
</comment>
<dbReference type="SUPFAM" id="SSF52507">
    <property type="entry name" value="Homo-oligomeric flavin-containing Cys decarboxylases, HFCD"/>
    <property type="match status" value="1"/>
</dbReference>
<evidence type="ECO:0000313" key="2">
    <source>
        <dbReference type="EMBL" id="MEU7298063.1"/>
    </source>
</evidence>
<protein>
    <submittedName>
        <fullName evidence="2">Flavoprotein</fullName>
    </submittedName>
</protein>
<dbReference type="InterPro" id="IPR003382">
    <property type="entry name" value="Flavoprotein"/>
</dbReference>
<organism evidence="2 3">
    <name type="scientific">Streptomyces exfoliatus</name>
    <name type="common">Streptomyces hydrogenans</name>
    <dbReference type="NCBI Taxonomy" id="1905"/>
    <lineage>
        <taxon>Bacteria</taxon>
        <taxon>Bacillati</taxon>
        <taxon>Actinomycetota</taxon>
        <taxon>Actinomycetes</taxon>
        <taxon>Kitasatosporales</taxon>
        <taxon>Streptomycetaceae</taxon>
        <taxon>Streptomyces</taxon>
    </lineage>
</organism>
<sequence>MHSRTLYLFSSAAPPVFDVARVIEEAQADGWDVCLGLTPTAARWLAHSLDGLAALTGHPVRWDYSLPGEPAVWPEADAVVVAPATFDTVNQWALGLTGKWLVGVVAEGIGKGLPMAVMPCVNSAYVAHPQFERSIETLRGAGVRVVYGEGGFVPHEPGLGNPETYPWRAALDAVADVAGRGLPPVG</sequence>
<accession>A0ABV3D6G4</accession>
<dbReference type="InterPro" id="IPR036551">
    <property type="entry name" value="Flavin_trans-like"/>
</dbReference>
<feature type="domain" description="Flavoprotein" evidence="1">
    <location>
        <begin position="8"/>
        <end position="148"/>
    </location>
</feature>
<dbReference type="Pfam" id="PF02441">
    <property type="entry name" value="Flavoprotein"/>
    <property type="match status" value="1"/>
</dbReference>
<dbReference type="Proteomes" id="UP001551210">
    <property type="component" value="Unassembled WGS sequence"/>
</dbReference>
<evidence type="ECO:0000259" key="1">
    <source>
        <dbReference type="Pfam" id="PF02441"/>
    </source>
</evidence>
<gene>
    <name evidence="2" type="ORF">AB0A76_33545</name>
</gene>
<dbReference type="RefSeq" id="WP_030213752.1">
    <property type="nucleotide sequence ID" value="NZ_JBEZAM010000094.1"/>
</dbReference>
<dbReference type="EMBL" id="JBEZAM010000094">
    <property type="protein sequence ID" value="MEU7298063.1"/>
    <property type="molecule type" value="Genomic_DNA"/>
</dbReference>
<dbReference type="Gene3D" id="3.40.50.1950">
    <property type="entry name" value="Flavin prenyltransferase-like"/>
    <property type="match status" value="1"/>
</dbReference>
<keyword evidence="3" id="KW-1185">Reference proteome</keyword>